<dbReference type="PANTHER" id="PTHR31095:SF3">
    <property type="entry name" value="RIKEN CDNA 9930021J03 GENE"/>
    <property type="match status" value="1"/>
</dbReference>
<comment type="caution">
    <text evidence="6">The sequence shown here is derived from an EMBL/GenBank/DDBJ whole genome shotgun (WGS) entry which is preliminary data.</text>
</comment>
<evidence type="ECO:0000256" key="1">
    <source>
        <dbReference type="ARBA" id="ARBA00023117"/>
    </source>
</evidence>
<dbReference type="CDD" id="cd04369">
    <property type="entry name" value="Bromodomain"/>
    <property type="match status" value="1"/>
</dbReference>
<evidence type="ECO:0000313" key="6">
    <source>
        <dbReference type="EMBL" id="KAL0266865.1"/>
    </source>
</evidence>
<organism evidence="6">
    <name type="scientific">Menopon gallinae</name>
    <name type="common">poultry shaft louse</name>
    <dbReference type="NCBI Taxonomy" id="328185"/>
    <lineage>
        <taxon>Eukaryota</taxon>
        <taxon>Metazoa</taxon>
        <taxon>Ecdysozoa</taxon>
        <taxon>Arthropoda</taxon>
        <taxon>Hexapoda</taxon>
        <taxon>Insecta</taxon>
        <taxon>Pterygota</taxon>
        <taxon>Neoptera</taxon>
        <taxon>Paraneoptera</taxon>
        <taxon>Psocodea</taxon>
        <taxon>Troctomorpha</taxon>
        <taxon>Phthiraptera</taxon>
        <taxon>Amblycera</taxon>
        <taxon>Menoponidae</taxon>
        <taxon>Menopon</taxon>
    </lineage>
</organism>
<feature type="compositionally biased region" description="Acidic residues" evidence="3">
    <location>
        <begin position="125"/>
        <end position="137"/>
    </location>
</feature>
<dbReference type="Pfam" id="PF23450">
    <property type="entry name" value="KIAA2026_hel"/>
    <property type="match status" value="1"/>
</dbReference>
<feature type="compositionally biased region" description="Acidic residues" evidence="3">
    <location>
        <begin position="188"/>
        <end position="208"/>
    </location>
</feature>
<protein>
    <recommendedName>
        <fullName evidence="7">Bromo domain-containing protein</fullName>
    </recommendedName>
</protein>
<dbReference type="PANTHER" id="PTHR31095">
    <property type="entry name" value="RIKEN CDNA 9930021J03 GENE"/>
    <property type="match status" value="1"/>
</dbReference>
<dbReference type="Gene3D" id="1.20.920.10">
    <property type="entry name" value="Bromodomain-like"/>
    <property type="match status" value="1"/>
</dbReference>
<accession>A0AAW2HAT8</accession>
<feature type="region of interest" description="Disordered" evidence="3">
    <location>
        <begin position="50"/>
        <end position="73"/>
    </location>
</feature>
<proteinExistence type="predicted"/>
<evidence type="ECO:0008006" key="7">
    <source>
        <dbReference type="Google" id="ProtNLM"/>
    </source>
</evidence>
<dbReference type="AlphaFoldDB" id="A0AAW2HAT8"/>
<feature type="domain" description="Bromo" evidence="4">
    <location>
        <begin position="237"/>
        <end position="299"/>
    </location>
</feature>
<evidence type="ECO:0000256" key="2">
    <source>
        <dbReference type="SAM" id="Coils"/>
    </source>
</evidence>
<dbReference type="SUPFAM" id="SSF47370">
    <property type="entry name" value="Bromodomain"/>
    <property type="match status" value="1"/>
</dbReference>
<feature type="compositionally biased region" description="Basic and acidic residues" evidence="3">
    <location>
        <begin position="138"/>
        <end position="157"/>
    </location>
</feature>
<feature type="domain" description="Uncharacterized bromodomain-containing protein 10 helical" evidence="5">
    <location>
        <begin position="414"/>
        <end position="557"/>
    </location>
</feature>
<dbReference type="Pfam" id="PF00439">
    <property type="entry name" value="Bromodomain"/>
    <property type="match status" value="1"/>
</dbReference>
<feature type="compositionally biased region" description="Low complexity" evidence="3">
    <location>
        <begin position="1005"/>
        <end position="1030"/>
    </location>
</feature>
<feature type="compositionally biased region" description="Basic residues" evidence="3">
    <location>
        <begin position="158"/>
        <end position="167"/>
    </location>
</feature>
<keyword evidence="2" id="KW-0175">Coiled coil</keyword>
<evidence type="ECO:0000259" key="5">
    <source>
        <dbReference type="Pfam" id="PF23450"/>
    </source>
</evidence>
<sequence>MESIQESFPSVIQYYKGTEKSFDNVEGSISESSDNQQIAVSVDSACSAEEEVIKKEEQGEVPYETETVENEKTEPIVKLEQESEAQLIEFKEDVEDSDIKETCIKEEGEEELKVENYVDVKVEKAEEEVKEDVEEEGMVDRKEEVVKTEHPTIPEKIPKKRGRKRKYPLPNENESLNDSRPSANESQVTEENESEPDEDEEEEEDEIEVQPRKRGRSKKNPDIIPSYLSSDIVLGYKILLKFLETPQFSVFHKPMAGSNPENSQITCLNQIKRKFEDNAYKKISEFVKDVREMLTNIYESRNNIATKRALRLEQLLEQRIAQLPNYLRPQCALVLSPDDLNNSHNKIRINKGGGFVSLLLEKAEKRRCEKDKEKRKLMAEERKQLKEEQDKDVQEWEKNVLLKDHEEEIKSMWELPAIGHFIHLCTDILNIGEVAQYEVERMLLMPQCSDTLDLIMTALLSNSLVRAKLDRTPSMPYSIWSPLVTTRVISWYRAWHREGRNEQKVFEEIGVEPDFWKVLGPDVNPLDYYLFHELSLLQRVWVLKTLCDVDFVRKKTVYDNIRAQTLDELNPVNLGVDRHGNRYIQLKQFCGSDMRIYRQCANLDGDFSPEELIESLEGFEYREGPITADKVFKDIWDVGEKPEVKVKKKKSSKGKKVRTVVPKVNNEIVEKKNLRQSARAKQRSYALDSSDSDQSDTDLATLKSKLRRPDTETLYRPFSDKEFISLSVFRLPRDKVNSKQTPKRSSYVSRKFEECGTGDKCVKPEDKKEIKPPGFEDEASDSLDLKQMQDMQVDFEKNFQMDDMNEDDLLSNFPLDKGNIKDKFTVKNLDNLKMVFKKGASIGEEPLTVNAADKTDPSNSEDSKIELPIPAAVTTCDTSYKYTVPDNMKPDSSKFYLVVDSVDGLRQLISKFGSHENDLEIISRSTKSNKKNNQTTSSCEVQLIERLQNLLVELEPWEWDLIKSCRSNREKMYKEYMNFINRPSDFVHPNEAYWMKMYEEPAPAAANSAGNAGANGSGPADATSAANADKASAKDKGGTGSEVPEGKVRLSPLCWMNWLLESVPE</sequence>
<evidence type="ECO:0000256" key="3">
    <source>
        <dbReference type="SAM" id="MobiDB-lite"/>
    </source>
</evidence>
<dbReference type="EMBL" id="JARGDH010000005">
    <property type="protein sequence ID" value="KAL0266865.1"/>
    <property type="molecule type" value="Genomic_DNA"/>
</dbReference>
<dbReference type="InterPro" id="IPR036427">
    <property type="entry name" value="Bromodomain-like_sf"/>
</dbReference>
<name>A0AAW2HAT8_9NEOP</name>
<feature type="coiled-coil region" evidence="2">
    <location>
        <begin position="368"/>
        <end position="399"/>
    </location>
</feature>
<dbReference type="InterPro" id="IPR001487">
    <property type="entry name" value="Bromodomain"/>
</dbReference>
<dbReference type="InterPro" id="IPR056522">
    <property type="entry name" value="KIAA2026_hel"/>
</dbReference>
<gene>
    <name evidence="6" type="ORF">PYX00_009300</name>
</gene>
<evidence type="ECO:0000259" key="4">
    <source>
        <dbReference type="Pfam" id="PF00439"/>
    </source>
</evidence>
<reference evidence="6" key="1">
    <citation type="journal article" date="2024" name="Gigascience">
        <title>Chromosome-level genome of the poultry shaft louse Menopon gallinae provides insight into the host-switching and adaptive evolution of parasitic lice.</title>
        <authorList>
            <person name="Xu Y."/>
            <person name="Ma L."/>
            <person name="Liu S."/>
            <person name="Liang Y."/>
            <person name="Liu Q."/>
            <person name="He Z."/>
            <person name="Tian L."/>
            <person name="Duan Y."/>
            <person name="Cai W."/>
            <person name="Li H."/>
            <person name="Song F."/>
        </authorList>
    </citation>
    <scope>NUCLEOTIDE SEQUENCE</scope>
    <source>
        <strain evidence="6">Cailab_2023a</strain>
    </source>
</reference>
<keyword evidence="1" id="KW-0103">Bromodomain</keyword>
<feature type="region of interest" description="Disordered" evidence="3">
    <location>
        <begin position="124"/>
        <end position="222"/>
    </location>
</feature>
<dbReference type="InterPro" id="IPR040214">
    <property type="entry name" value="BRD10"/>
</dbReference>
<feature type="region of interest" description="Disordered" evidence="3">
    <location>
        <begin position="1005"/>
        <end position="1046"/>
    </location>
</feature>
<feature type="compositionally biased region" description="Polar residues" evidence="3">
    <location>
        <begin position="172"/>
        <end position="187"/>
    </location>
</feature>